<evidence type="ECO:0000313" key="2">
    <source>
        <dbReference type="WBParaSite" id="PEQ_0000577501-mRNA-1"/>
    </source>
</evidence>
<proteinExistence type="predicted"/>
<evidence type="ECO:0000313" key="1">
    <source>
        <dbReference type="Proteomes" id="UP000887564"/>
    </source>
</evidence>
<name>A0A914RHH6_PAREQ</name>
<dbReference type="WBParaSite" id="PEQ_0000577501-mRNA-1">
    <property type="protein sequence ID" value="PEQ_0000577501-mRNA-1"/>
    <property type="gene ID" value="PEQ_0000577501"/>
</dbReference>
<sequence length="100" mass="11416">MVDPIIENVPFSYLEDSFRQIREGKKEGRIFVMYIDTRDDTHVFTPGSFARHLDEFAFRTNCADRGAVLREIHFVQGNVLEPTFPHGCSDLGFVPLLVGL</sequence>
<reference evidence="2" key="1">
    <citation type="submission" date="2022-11" db="UniProtKB">
        <authorList>
            <consortium name="WormBaseParasite"/>
        </authorList>
    </citation>
    <scope>IDENTIFICATION</scope>
</reference>
<protein>
    <submittedName>
        <fullName evidence="2">Uncharacterized protein</fullName>
    </submittedName>
</protein>
<keyword evidence="1" id="KW-1185">Reference proteome</keyword>
<accession>A0A914RHH6</accession>
<organism evidence="1 2">
    <name type="scientific">Parascaris equorum</name>
    <name type="common">Equine roundworm</name>
    <dbReference type="NCBI Taxonomy" id="6256"/>
    <lineage>
        <taxon>Eukaryota</taxon>
        <taxon>Metazoa</taxon>
        <taxon>Ecdysozoa</taxon>
        <taxon>Nematoda</taxon>
        <taxon>Chromadorea</taxon>
        <taxon>Rhabditida</taxon>
        <taxon>Spirurina</taxon>
        <taxon>Ascaridomorpha</taxon>
        <taxon>Ascaridoidea</taxon>
        <taxon>Ascarididae</taxon>
        <taxon>Parascaris</taxon>
    </lineage>
</organism>
<dbReference type="Proteomes" id="UP000887564">
    <property type="component" value="Unplaced"/>
</dbReference>
<dbReference type="AlphaFoldDB" id="A0A914RHH6"/>